<comment type="catalytic activity">
    <reaction evidence="15">
        <text>[DNA-directed RNA polymerase] + ATP = phospho-[DNA-directed RNA polymerase] + ADP + H(+)</text>
        <dbReference type="Rhea" id="RHEA:10216"/>
        <dbReference type="Rhea" id="RHEA-COMP:11321"/>
        <dbReference type="Rhea" id="RHEA-COMP:11322"/>
        <dbReference type="ChEBI" id="CHEBI:15378"/>
        <dbReference type="ChEBI" id="CHEBI:30616"/>
        <dbReference type="ChEBI" id="CHEBI:43176"/>
        <dbReference type="ChEBI" id="CHEBI:68546"/>
        <dbReference type="ChEBI" id="CHEBI:456216"/>
        <dbReference type="EC" id="2.7.11.23"/>
    </reaction>
</comment>
<keyword evidence="11" id="KW-0539">Nucleus</keyword>
<comment type="caution">
    <text evidence="19">The sequence shown here is derived from an EMBL/GenBank/DDBJ whole genome shotgun (WGS) entry which is preliminary data.</text>
</comment>
<evidence type="ECO:0000256" key="12">
    <source>
        <dbReference type="ARBA" id="ARBA00023306"/>
    </source>
</evidence>
<evidence type="ECO:0000256" key="5">
    <source>
        <dbReference type="ARBA" id="ARBA00022618"/>
    </source>
</evidence>
<dbReference type="GO" id="GO:0007095">
    <property type="term" value="P:mitotic G2 DNA damage checkpoint signaling"/>
    <property type="evidence" value="ECO:0007669"/>
    <property type="project" value="TreeGrafter"/>
</dbReference>
<dbReference type="GO" id="GO:0000086">
    <property type="term" value="P:G2/M transition of mitotic cell cycle"/>
    <property type="evidence" value="ECO:0007669"/>
    <property type="project" value="TreeGrafter"/>
</dbReference>
<dbReference type="GO" id="GO:0008353">
    <property type="term" value="F:RNA polymerase II CTD heptapeptide repeat kinase activity"/>
    <property type="evidence" value="ECO:0007669"/>
    <property type="project" value="UniProtKB-EC"/>
</dbReference>
<dbReference type="InterPro" id="IPR011009">
    <property type="entry name" value="Kinase-like_dom_sf"/>
</dbReference>
<evidence type="ECO:0000259" key="18">
    <source>
        <dbReference type="PROSITE" id="PS50011"/>
    </source>
</evidence>
<keyword evidence="4" id="KW-0597">Phosphoprotein</keyword>
<feature type="binding site" evidence="16">
    <location>
        <position position="33"/>
    </location>
    <ligand>
        <name>ATP</name>
        <dbReference type="ChEBI" id="CHEBI:30616"/>
    </ligand>
</feature>
<evidence type="ECO:0000313" key="19">
    <source>
        <dbReference type="EMBL" id="CAB3371268.1"/>
    </source>
</evidence>
<accession>A0A8S1CSY3</accession>
<dbReference type="GO" id="GO:0051301">
    <property type="term" value="P:cell division"/>
    <property type="evidence" value="ECO:0007669"/>
    <property type="project" value="UniProtKB-KW"/>
</dbReference>
<evidence type="ECO:0000256" key="3">
    <source>
        <dbReference type="ARBA" id="ARBA00022527"/>
    </source>
</evidence>
<evidence type="ECO:0000256" key="2">
    <source>
        <dbReference type="ARBA" id="ARBA00006485"/>
    </source>
</evidence>
<feature type="domain" description="Protein kinase" evidence="18">
    <location>
        <begin position="4"/>
        <end position="286"/>
    </location>
</feature>
<dbReference type="AlphaFoldDB" id="A0A8S1CSY3"/>
<evidence type="ECO:0000256" key="10">
    <source>
        <dbReference type="ARBA" id="ARBA00022840"/>
    </source>
</evidence>
<dbReference type="FunFam" id="3.30.200.20:FF:000927">
    <property type="entry name" value="Cyclin-dependent kinase 2"/>
    <property type="match status" value="1"/>
</dbReference>
<dbReference type="InterPro" id="IPR008271">
    <property type="entry name" value="Ser/Thr_kinase_AS"/>
</dbReference>
<evidence type="ECO:0000256" key="17">
    <source>
        <dbReference type="RuleBase" id="RU000304"/>
    </source>
</evidence>
<dbReference type="InterPro" id="IPR050108">
    <property type="entry name" value="CDK"/>
</dbReference>
<evidence type="ECO:0000256" key="14">
    <source>
        <dbReference type="ARBA" id="ARBA00048367"/>
    </source>
</evidence>
<sequence length="302" mass="34757">MDNYVKLEKLGEGTYGVVYKGKNKLTNEIVALKKIRSEGDDEGLPATAIREISLLKELCHPYIVSLKDVLMDETALHLVFEHMSMDLRKFMDVRELNAEKIRSFLYQILVAILFCHKRRVLHRDLKPQNLLVSYDGRIIKIADFGLGRAFGVPLRAYTHEVVTLWYRAPEILLGGLRYSCPVDIWSIACIFAEMVNKRPLFQGDSEIDQIFRIFRTLRTPDEEIWPGVSELPDYKPTFPQWRQNNLKSSMPTMSPAALDILQVFQNNANKLSRVCNNFVLENADILPRPETDGQRRCEASVL</sequence>
<evidence type="ECO:0000256" key="6">
    <source>
        <dbReference type="ARBA" id="ARBA00022679"/>
    </source>
</evidence>
<evidence type="ECO:0000313" key="20">
    <source>
        <dbReference type="Proteomes" id="UP000494165"/>
    </source>
</evidence>
<evidence type="ECO:0000256" key="15">
    <source>
        <dbReference type="ARBA" id="ARBA00049280"/>
    </source>
</evidence>
<dbReference type="GO" id="GO:0005634">
    <property type="term" value="C:nucleus"/>
    <property type="evidence" value="ECO:0007669"/>
    <property type="project" value="UniProtKB-SubCell"/>
</dbReference>
<dbReference type="Gene3D" id="3.30.200.20">
    <property type="entry name" value="Phosphorylase Kinase, domain 1"/>
    <property type="match status" value="1"/>
</dbReference>
<dbReference type="PANTHER" id="PTHR24056:SF334">
    <property type="entry name" value="CYCLIN-DEPENDENT KINASE 1"/>
    <property type="match status" value="1"/>
</dbReference>
<evidence type="ECO:0000256" key="11">
    <source>
        <dbReference type="ARBA" id="ARBA00023242"/>
    </source>
</evidence>
<comment type="similarity">
    <text evidence="2">Belongs to the protein kinase superfamily. CMGC Ser/Thr protein kinase family. CDC2/CDKX subfamily.</text>
</comment>
<keyword evidence="12" id="KW-0131">Cell cycle</keyword>
<dbReference type="PROSITE" id="PS00108">
    <property type="entry name" value="PROTEIN_KINASE_ST"/>
    <property type="match status" value="1"/>
</dbReference>
<evidence type="ECO:0000256" key="4">
    <source>
        <dbReference type="ARBA" id="ARBA00022553"/>
    </source>
</evidence>
<keyword evidence="7 16" id="KW-0547">Nucleotide-binding</keyword>
<evidence type="ECO:0000256" key="9">
    <source>
        <dbReference type="ARBA" id="ARBA00022777"/>
    </source>
</evidence>
<dbReference type="FunFam" id="1.10.510.10:FF:000611">
    <property type="entry name" value="CMGC family protein kinase"/>
    <property type="match status" value="1"/>
</dbReference>
<dbReference type="Gene3D" id="1.10.510.10">
    <property type="entry name" value="Transferase(Phosphotransferase) domain 1"/>
    <property type="match status" value="1"/>
</dbReference>
<keyword evidence="20" id="KW-1185">Reference proteome</keyword>
<protein>
    <recommendedName>
        <fullName evidence="18">Protein kinase domain-containing protein</fullName>
    </recommendedName>
</protein>
<evidence type="ECO:0000256" key="1">
    <source>
        <dbReference type="ARBA" id="ARBA00004123"/>
    </source>
</evidence>
<dbReference type="PANTHER" id="PTHR24056">
    <property type="entry name" value="CELL DIVISION PROTEIN KINASE"/>
    <property type="match status" value="1"/>
</dbReference>
<name>A0A8S1CSY3_9INSE</name>
<dbReference type="Proteomes" id="UP000494165">
    <property type="component" value="Unassembled WGS sequence"/>
</dbReference>
<dbReference type="InterPro" id="IPR000719">
    <property type="entry name" value="Prot_kinase_dom"/>
</dbReference>
<dbReference type="InterPro" id="IPR017441">
    <property type="entry name" value="Protein_kinase_ATP_BS"/>
</dbReference>
<keyword evidence="8" id="KW-0498">Mitosis</keyword>
<evidence type="ECO:0000256" key="13">
    <source>
        <dbReference type="ARBA" id="ARBA00047811"/>
    </source>
</evidence>
<reference evidence="19 20" key="1">
    <citation type="submission" date="2020-04" db="EMBL/GenBank/DDBJ databases">
        <authorList>
            <person name="Alioto T."/>
            <person name="Alioto T."/>
            <person name="Gomez Garrido J."/>
        </authorList>
    </citation>
    <scope>NUCLEOTIDE SEQUENCE [LARGE SCALE GENOMIC DNA]</scope>
</reference>
<gene>
    <name evidence="19" type="ORF">CLODIP_2_CD02313</name>
</gene>
<dbReference type="SMART" id="SM00220">
    <property type="entry name" value="S_TKc"/>
    <property type="match status" value="1"/>
</dbReference>
<dbReference type="GO" id="GO:0004693">
    <property type="term" value="F:cyclin-dependent protein serine/threonine kinase activity"/>
    <property type="evidence" value="ECO:0007669"/>
    <property type="project" value="UniProtKB-EC"/>
</dbReference>
<dbReference type="PROSITE" id="PS00107">
    <property type="entry name" value="PROTEIN_KINASE_ATP"/>
    <property type="match status" value="1"/>
</dbReference>
<dbReference type="GO" id="GO:0005524">
    <property type="term" value="F:ATP binding"/>
    <property type="evidence" value="ECO:0007669"/>
    <property type="project" value="UniProtKB-UniRule"/>
</dbReference>
<organism evidence="19 20">
    <name type="scientific">Cloeon dipterum</name>
    <dbReference type="NCBI Taxonomy" id="197152"/>
    <lineage>
        <taxon>Eukaryota</taxon>
        <taxon>Metazoa</taxon>
        <taxon>Ecdysozoa</taxon>
        <taxon>Arthropoda</taxon>
        <taxon>Hexapoda</taxon>
        <taxon>Insecta</taxon>
        <taxon>Pterygota</taxon>
        <taxon>Palaeoptera</taxon>
        <taxon>Ephemeroptera</taxon>
        <taxon>Pisciforma</taxon>
        <taxon>Baetidae</taxon>
        <taxon>Cloeon</taxon>
    </lineage>
</organism>
<keyword evidence="5" id="KW-0132">Cell division</keyword>
<keyword evidence="9" id="KW-0418">Kinase</keyword>
<dbReference type="OrthoDB" id="1732493at2759"/>
<dbReference type="SUPFAM" id="SSF56112">
    <property type="entry name" value="Protein kinase-like (PK-like)"/>
    <property type="match status" value="1"/>
</dbReference>
<evidence type="ECO:0000256" key="8">
    <source>
        <dbReference type="ARBA" id="ARBA00022776"/>
    </source>
</evidence>
<dbReference type="PROSITE" id="PS50011">
    <property type="entry name" value="PROTEIN_KINASE_DOM"/>
    <property type="match status" value="1"/>
</dbReference>
<evidence type="ECO:0000256" key="7">
    <source>
        <dbReference type="ARBA" id="ARBA00022741"/>
    </source>
</evidence>
<proteinExistence type="inferred from homology"/>
<comment type="catalytic activity">
    <reaction evidence="14">
        <text>L-seryl-[protein] + ATP = O-phospho-L-seryl-[protein] + ADP + H(+)</text>
        <dbReference type="Rhea" id="RHEA:17989"/>
        <dbReference type="Rhea" id="RHEA-COMP:9863"/>
        <dbReference type="Rhea" id="RHEA-COMP:11604"/>
        <dbReference type="ChEBI" id="CHEBI:15378"/>
        <dbReference type="ChEBI" id="CHEBI:29999"/>
        <dbReference type="ChEBI" id="CHEBI:30616"/>
        <dbReference type="ChEBI" id="CHEBI:83421"/>
        <dbReference type="ChEBI" id="CHEBI:456216"/>
        <dbReference type="EC" id="2.7.11.22"/>
    </reaction>
</comment>
<keyword evidence="10 16" id="KW-0067">ATP-binding</keyword>
<comment type="subcellular location">
    <subcellularLocation>
        <location evidence="1">Nucleus</location>
    </subcellularLocation>
</comment>
<comment type="catalytic activity">
    <reaction evidence="13">
        <text>L-threonyl-[protein] + ATP = O-phospho-L-threonyl-[protein] + ADP + H(+)</text>
        <dbReference type="Rhea" id="RHEA:46608"/>
        <dbReference type="Rhea" id="RHEA-COMP:11060"/>
        <dbReference type="Rhea" id="RHEA-COMP:11605"/>
        <dbReference type="ChEBI" id="CHEBI:15378"/>
        <dbReference type="ChEBI" id="CHEBI:30013"/>
        <dbReference type="ChEBI" id="CHEBI:30616"/>
        <dbReference type="ChEBI" id="CHEBI:61977"/>
        <dbReference type="ChEBI" id="CHEBI:456216"/>
        <dbReference type="EC" id="2.7.11.22"/>
    </reaction>
</comment>
<keyword evidence="3 17" id="KW-0723">Serine/threonine-protein kinase</keyword>
<dbReference type="Pfam" id="PF00069">
    <property type="entry name" value="Pkinase"/>
    <property type="match status" value="1"/>
</dbReference>
<dbReference type="EMBL" id="CADEPI010000059">
    <property type="protein sequence ID" value="CAB3371268.1"/>
    <property type="molecule type" value="Genomic_DNA"/>
</dbReference>
<keyword evidence="6" id="KW-0808">Transferase</keyword>
<evidence type="ECO:0000256" key="16">
    <source>
        <dbReference type="PROSITE-ProRule" id="PRU10141"/>
    </source>
</evidence>